<evidence type="ECO:0000313" key="2">
    <source>
        <dbReference type="EMBL" id="KAF4672282.1"/>
    </source>
</evidence>
<reference evidence="2 3" key="1">
    <citation type="submission" date="2020-04" db="EMBL/GenBank/DDBJ databases">
        <title>Perkinsus chesapeaki whole genome sequence.</title>
        <authorList>
            <person name="Bogema D.R."/>
        </authorList>
    </citation>
    <scope>NUCLEOTIDE SEQUENCE [LARGE SCALE GENOMIC DNA]</scope>
    <source>
        <strain evidence="2">ATCC PRA-425</strain>
    </source>
</reference>
<feature type="region of interest" description="Disordered" evidence="1">
    <location>
        <begin position="147"/>
        <end position="185"/>
    </location>
</feature>
<dbReference type="Proteomes" id="UP000591131">
    <property type="component" value="Unassembled WGS sequence"/>
</dbReference>
<name>A0A7J6ML09_PERCH</name>
<keyword evidence="3" id="KW-1185">Reference proteome</keyword>
<gene>
    <name evidence="2" type="ORF">FOL47_000727</name>
</gene>
<protein>
    <submittedName>
        <fullName evidence="2">Uncharacterized protein</fullName>
    </submittedName>
</protein>
<dbReference type="AlphaFoldDB" id="A0A7J6ML09"/>
<accession>A0A7J6ML09</accession>
<dbReference type="EMBL" id="JAAPAO010000114">
    <property type="protein sequence ID" value="KAF4672282.1"/>
    <property type="molecule type" value="Genomic_DNA"/>
</dbReference>
<sequence length="185" mass="19996">MTRAVVSKLPPELAKQVLNRIRTTYAALEGGSVCEVSDEGYTDWESLLPLVSDDSVSVSDIIRSVCRLTTSTTMPSPAKSFGSQDRLYQVSEYPSLSDVETRSQPGSSLKELTGADPILCGRSRHKKSYCVFGFNEANHGIDLSTLGGELRVRPYRPKGDIGNKSSPPSLSGSYEGLPTSSMSKN</sequence>
<comment type="caution">
    <text evidence="2">The sequence shown here is derived from an EMBL/GenBank/DDBJ whole genome shotgun (WGS) entry which is preliminary data.</text>
</comment>
<feature type="compositionally biased region" description="Polar residues" evidence="1">
    <location>
        <begin position="163"/>
        <end position="185"/>
    </location>
</feature>
<proteinExistence type="predicted"/>
<evidence type="ECO:0000313" key="3">
    <source>
        <dbReference type="Proteomes" id="UP000591131"/>
    </source>
</evidence>
<evidence type="ECO:0000256" key="1">
    <source>
        <dbReference type="SAM" id="MobiDB-lite"/>
    </source>
</evidence>
<organism evidence="2 3">
    <name type="scientific">Perkinsus chesapeaki</name>
    <name type="common">Clam parasite</name>
    <name type="synonym">Perkinsus andrewsi</name>
    <dbReference type="NCBI Taxonomy" id="330153"/>
    <lineage>
        <taxon>Eukaryota</taxon>
        <taxon>Sar</taxon>
        <taxon>Alveolata</taxon>
        <taxon>Perkinsozoa</taxon>
        <taxon>Perkinsea</taxon>
        <taxon>Perkinsida</taxon>
        <taxon>Perkinsidae</taxon>
        <taxon>Perkinsus</taxon>
    </lineage>
</organism>